<dbReference type="EMBL" id="JACMSC010000018">
    <property type="protein sequence ID" value="KAG6477218.1"/>
    <property type="molecule type" value="Genomic_DNA"/>
</dbReference>
<name>A0A8J5F3F6_ZINOF</name>
<organism evidence="3 4">
    <name type="scientific">Zingiber officinale</name>
    <name type="common">Ginger</name>
    <name type="synonym">Amomum zingiber</name>
    <dbReference type="NCBI Taxonomy" id="94328"/>
    <lineage>
        <taxon>Eukaryota</taxon>
        <taxon>Viridiplantae</taxon>
        <taxon>Streptophyta</taxon>
        <taxon>Embryophyta</taxon>
        <taxon>Tracheophyta</taxon>
        <taxon>Spermatophyta</taxon>
        <taxon>Magnoliopsida</taxon>
        <taxon>Liliopsida</taxon>
        <taxon>Zingiberales</taxon>
        <taxon>Zingiberaceae</taxon>
        <taxon>Zingiber</taxon>
    </lineage>
</organism>
<proteinExistence type="predicted"/>
<dbReference type="InterPro" id="IPR007201">
    <property type="entry name" value="Mei2-like_Rrm_C"/>
</dbReference>
<reference evidence="3 4" key="1">
    <citation type="submission" date="2020-08" db="EMBL/GenBank/DDBJ databases">
        <title>Plant Genome Project.</title>
        <authorList>
            <person name="Zhang R.-G."/>
        </authorList>
    </citation>
    <scope>NUCLEOTIDE SEQUENCE [LARGE SCALE GENOMIC DNA]</scope>
    <source>
        <tissue evidence="3">Rhizome</tissue>
    </source>
</reference>
<feature type="domain" description="Mei2-like C-terminal RNA recognition motif" evidence="2">
    <location>
        <begin position="460"/>
        <end position="501"/>
    </location>
</feature>
<dbReference type="AlphaFoldDB" id="A0A8J5F3F6"/>
<keyword evidence="4" id="KW-1185">Reference proteome</keyword>
<dbReference type="InterPro" id="IPR035979">
    <property type="entry name" value="RBD_domain_sf"/>
</dbReference>
<dbReference type="Proteomes" id="UP000734854">
    <property type="component" value="Unassembled WGS sequence"/>
</dbReference>
<evidence type="ECO:0000256" key="1">
    <source>
        <dbReference type="ARBA" id="ARBA00022884"/>
    </source>
</evidence>
<dbReference type="Pfam" id="PF04059">
    <property type="entry name" value="RRM_2"/>
    <property type="match status" value="2"/>
</dbReference>
<dbReference type="GO" id="GO:0003723">
    <property type="term" value="F:RNA binding"/>
    <property type="evidence" value="ECO:0007669"/>
    <property type="project" value="UniProtKB-KW"/>
</dbReference>
<evidence type="ECO:0000313" key="3">
    <source>
        <dbReference type="EMBL" id="KAG6477218.1"/>
    </source>
</evidence>
<keyword evidence="1" id="KW-0694">RNA-binding</keyword>
<sequence>MDHNILNASWQGTTPNNSLAGCFGSSSLGSVTPNSLENRVIQGLNSAAKASITPPLEATLYEMPSKVPQHLSPSVGITMVGNHTKQAANIDFNCSLGPMNFGLQGMRGLHPHSLPNYHNGITNCIPYNSNTLSATGIGVISRPSEGIDARPLHRGSSGTYDGILLDRNKAFGISSNGSCPLHGGQYIANNTNSFQSKITTTMPWSNSPSFISNVSAHQPSHIHGMSGGQPQMLNTVPLHHHVGSAPAVNPSLWDRRFAYSGDSMESLVLHSGSLGNKGLASIPQLESLQPASRNFFPHSCGNCLDPCISHAPIGIPSAQKRSLMFHGRSPMVSMSGSFDGRAERIRSRTSDATANQGDNKKQYELDIECIRRGEDSRTTLMIKNIPNKYTSKMLLSAIDENHRGTYDFIYLPIDFKNKCNVGYAFINMINPQHIVQFYQVSSLIWDIIITHVQHLHLRAAKMFNLLQSFNGKKWEKFNSEKVASLAYARIQGKSALIAHFQNSSLMNEDKRCRPILFHTDGPNAGDQEPFPVGTNIRSRLGRWRANNSSEENHQGMLISATEASCDRVGSHPGSTKDSE</sequence>
<evidence type="ECO:0000313" key="4">
    <source>
        <dbReference type="Proteomes" id="UP000734854"/>
    </source>
</evidence>
<evidence type="ECO:0000259" key="2">
    <source>
        <dbReference type="Pfam" id="PF04059"/>
    </source>
</evidence>
<comment type="caution">
    <text evidence="3">The sequence shown here is derived from an EMBL/GenBank/DDBJ whole genome shotgun (WGS) entry which is preliminary data.</text>
</comment>
<gene>
    <name evidence="3" type="ORF">ZIOFF_066470</name>
</gene>
<accession>A0A8J5F3F6</accession>
<protein>
    <recommendedName>
        <fullName evidence="2">Mei2-like C-terminal RNA recognition motif domain-containing protein</fullName>
    </recommendedName>
</protein>
<dbReference type="SUPFAM" id="SSF54928">
    <property type="entry name" value="RNA-binding domain, RBD"/>
    <property type="match status" value="1"/>
</dbReference>
<feature type="domain" description="Mei2-like C-terminal RNA recognition motif" evidence="2">
    <location>
        <begin position="377"/>
        <end position="441"/>
    </location>
</feature>
<dbReference type="CDD" id="cd12531">
    <property type="entry name" value="RRM3_MEI2_like"/>
    <property type="match status" value="1"/>
</dbReference>
<dbReference type="InterPro" id="IPR034454">
    <property type="entry name" value="MEI2-like_RRM3"/>
</dbReference>
<dbReference type="PANTHER" id="PTHR23189">
    <property type="entry name" value="RNA RECOGNITION MOTIF-CONTAINING"/>
    <property type="match status" value="1"/>
</dbReference>